<dbReference type="PROSITE" id="PS50110">
    <property type="entry name" value="RESPONSE_REGULATORY"/>
    <property type="match status" value="1"/>
</dbReference>
<dbReference type="STRING" id="4615.A0A199VKI6"/>
<dbReference type="Proteomes" id="UP000092600">
    <property type="component" value="Unassembled WGS sequence"/>
</dbReference>
<proteinExistence type="inferred from homology"/>
<evidence type="ECO:0000256" key="4">
    <source>
        <dbReference type="ARBA" id="ARBA00023108"/>
    </source>
</evidence>
<dbReference type="PANTHER" id="PTHR43874:SF146">
    <property type="entry name" value="TWO-COMPONENT RESPONSE REGULATOR-LIKE APRR9"/>
    <property type="match status" value="1"/>
</dbReference>
<evidence type="ECO:0000313" key="11">
    <source>
        <dbReference type="EMBL" id="OAY77391.1"/>
    </source>
</evidence>
<feature type="region of interest" description="Disordered" evidence="8">
    <location>
        <begin position="547"/>
        <end position="566"/>
    </location>
</feature>
<dbReference type="Pfam" id="PF06203">
    <property type="entry name" value="CCT"/>
    <property type="match status" value="1"/>
</dbReference>
<gene>
    <name evidence="11" type="ORF">ACMD2_10241</name>
</gene>
<dbReference type="SUPFAM" id="SSF52172">
    <property type="entry name" value="CheY-like"/>
    <property type="match status" value="1"/>
</dbReference>
<dbReference type="InterPro" id="IPR011006">
    <property type="entry name" value="CheY-like_superfamily"/>
</dbReference>
<dbReference type="SMART" id="SM00448">
    <property type="entry name" value="REC"/>
    <property type="match status" value="1"/>
</dbReference>
<keyword evidence="4" id="KW-0090">Biological rhythms</keyword>
<name>A0A199VKI6_ANACO</name>
<keyword evidence="3" id="KW-0902">Two-component regulatory system</keyword>
<feature type="region of interest" description="Disordered" evidence="8">
    <location>
        <begin position="488"/>
        <end position="532"/>
    </location>
</feature>
<dbReference type="EMBL" id="LSRQ01001554">
    <property type="protein sequence ID" value="OAY77391.1"/>
    <property type="molecule type" value="Genomic_DNA"/>
</dbReference>
<dbReference type="InterPro" id="IPR001789">
    <property type="entry name" value="Sig_transdc_resp-reg_receiver"/>
</dbReference>
<comment type="caution">
    <text evidence="6">Lacks conserved residue(s) required for the propagation of feature annotation.</text>
</comment>
<evidence type="ECO:0000256" key="3">
    <source>
        <dbReference type="ARBA" id="ARBA00023012"/>
    </source>
</evidence>
<feature type="domain" description="Response regulatory" evidence="9">
    <location>
        <begin position="53"/>
        <end position="171"/>
    </location>
</feature>
<evidence type="ECO:0000313" key="12">
    <source>
        <dbReference type="Proteomes" id="UP000092600"/>
    </source>
</evidence>
<dbReference type="PROSITE" id="PS51017">
    <property type="entry name" value="CCT"/>
    <property type="match status" value="1"/>
</dbReference>
<comment type="caution">
    <text evidence="11">The sequence shown here is derived from an EMBL/GenBank/DDBJ whole genome shotgun (WGS) entry which is preliminary data.</text>
</comment>
<dbReference type="GO" id="GO:0000160">
    <property type="term" value="P:phosphorelay signal transduction system"/>
    <property type="evidence" value="ECO:0007669"/>
    <property type="project" value="UniProtKB-KW"/>
</dbReference>
<dbReference type="GO" id="GO:0005634">
    <property type="term" value="C:nucleus"/>
    <property type="evidence" value="ECO:0007669"/>
    <property type="project" value="UniProtKB-SubCell"/>
</dbReference>
<feature type="domain" description="CCT" evidence="10">
    <location>
        <begin position="592"/>
        <end position="634"/>
    </location>
</feature>
<dbReference type="Pfam" id="PF00072">
    <property type="entry name" value="Response_reg"/>
    <property type="match status" value="1"/>
</dbReference>
<dbReference type="GO" id="GO:0009736">
    <property type="term" value="P:cytokinin-activated signaling pathway"/>
    <property type="evidence" value="ECO:0007669"/>
    <property type="project" value="InterPro"/>
</dbReference>
<evidence type="ECO:0000256" key="5">
    <source>
        <dbReference type="ARBA" id="ARBA00023242"/>
    </source>
</evidence>
<dbReference type="InterPro" id="IPR010402">
    <property type="entry name" value="CCT_domain"/>
</dbReference>
<sequence>MGEGVKRGKEEEEEVVMLMEDPAAAAEEEDVEVVEEGDGVMRLERFLLKMPVRVLLVEGDDSTRQIIAALLRKCSYRVTAASDGVKAWEMLKEKSYCIDLVLTEVDLPLMSGFGLLSMIMEHETCKNIPVIMMSSHDSVSMVFKCMLKGASDFLVKPIRKNELRNLWQHASGRPSGTLGYQDENHAKHEIGAESKKGKVSKENVACMQDNKECSDQGSDARFYVDIATFATPLVQSSCTRSDMEAESRRVENFVEHKLSSNEDPSLVDQSCEERIQLDSSLAMYGPKVEAAARKEDVMRSTFPDHKDNICEKASEEVVDLIREIDNQPKHKNTQRDAYSIQNTQENCINFATSPFPHLELSLRRFEYSSANKTENDERNTLNHSTSSAFSLYSSRNVAASTSASDAPGCSGTKSNPNFEEAHKVQDGKVQDGKAVRCSPIRVLPFPIPIGGISLDSMVNDCGPLMQPLFYPHSSHPFWSHSQSICQEATMPTSSSNQSEPKNVNSIQVEGKDNQSVKSPAHHSVQIQEETSQHLDVEKHMSSAAVESGSSFCNSGRNPSESAGQAISESANNEGIFTHKENKLAEIHCLSPREVALNKFRLKRKDRCFEKKVRYQSRKILAEQRPRVKGQFVRRDQAFVQCMEAGSHRSESIT</sequence>
<dbReference type="InterPro" id="IPR045279">
    <property type="entry name" value="ARR-like"/>
</dbReference>
<accession>A0A199VKI6</accession>
<dbReference type="PANTHER" id="PTHR43874">
    <property type="entry name" value="TWO-COMPONENT RESPONSE REGULATOR"/>
    <property type="match status" value="1"/>
</dbReference>
<dbReference type="AlphaFoldDB" id="A0A199VKI6"/>
<evidence type="ECO:0000256" key="8">
    <source>
        <dbReference type="SAM" id="MobiDB-lite"/>
    </source>
</evidence>
<comment type="subcellular location">
    <subcellularLocation>
        <location evidence="1 7">Nucleus</location>
    </subcellularLocation>
</comment>
<keyword evidence="5 7" id="KW-0539">Nucleus</keyword>
<reference evidence="11 12" key="1">
    <citation type="journal article" date="2016" name="DNA Res.">
        <title>The draft genome of MD-2 pineapple using hybrid error correction of long reads.</title>
        <authorList>
            <person name="Redwan R.M."/>
            <person name="Saidin A."/>
            <person name="Kumar S.V."/>
        </authorList>
    </citation>
    <scope>NUCLEOTIDE SEQUENCE [LARGE SCALE GENOMIC DNA]</scope>
    <source>
        <strain evidence="12">cv. MD2</strain>
        <tissue evidence="11">Leaf</tissue>
    </source>
</reference>
<evidence type="ECO:0000259" key="9">
    <source>
        <dbReference type="PROSITE" id="PS50110"/>
    </source>
</evidence>
<evidence type="ECO:0000256" key="7">
    <source>
        <dbReference type="PROSITE-ProRule" id="PRU00357"/>
    </source>
</evidence>
<evidence type="ECO:0000256" key="6">
    <source>
        <dbReference type="PROSITE-ProRule" id="PRU00169"/>
    </source>
</evidence>
<dbReference type="GO" id="GO:0048511">
    <property type="term" value="P:rhythmic process"/>
    <property type="evidence" value="ECO:0007669"/>
    <property type="project" value="UniProtKB-KW"/>
</dbReference>
<feature type="compositionally biased region" description="Polar residues" evidence="8">
    <location>
        <begin position="488"/>
        <end position="508"/>
    </location>
</feature>
<dbReference type="CDD" id="cd17582">
    <property type="entry name" value="psREC_PRR"/>
    <property type="match status" value="1"/>
</dbReference>
<evidence type="ECO:0000256" key="1">
    <source>
        <dbReference type="ARBA" id="ARBA00004123"/>
    </source>
</evidence>
<dbReference type="Gene3D" id="3.40.50.2300">
    <property type="match status" value="1"/>
</dbReference>
<evidence type="ECO:0000256" key="2">
    <source>
        <dbReference type="ARBA" id="ARBA00010330"/>
    </source>
</evidence>
<organism evidence="11 12">
    <name type="scientific">Ananas comosus</name>
    <name type="common">Pineapple</name>
    <name type="synonym">Ananas ananas</name>
    <dbReference type="NCBI Taxonomy" id="4615"/>
    <lineage>
        <taxon>Eukaryota</taxon>
        <taxon>Viridiplantae</taxon>
        <taxon>Streptophyta</taxon>
        <taxon>Embryophyta</taxon>
        <taxon>Tracheophyta</taxon>
        <taxon>Spermatophyta</taxon>
        <taxon>Magnoliopsida</taxon>
        <taxon>Liliopsida</taxon>
        <taxon>Poales</taxon>
        <taxon>Bromeliaceae</taxon>
        <taxon>Bromelioideae</taxon>
        <taxon>Ananas</taxon>
    </lineage>
</organism>
<protein>
    <submittedName>
        <fullName evidence="11">Two-component response regulator-like PRR95</fullName>
    </submittedName>
</protein>
<evidence type="ECO:0000259" key="10">
    <source>
        <dbReference type="PROSITE" id="PS51017"/>
    </source>
</evidence>
<comment type="similarity">
    <text evidence="2">Belongs to the ARR-like family.</text>
</comment>